<dbReference type="Gene3D" id="3.30.70.270">
    <property type="match status" value="1"/>
</dbReference>
<dbReference type="Pfam" id="PF04392">
    <property type="entry name" value="ABC_sub_bind"/>
    <property type="match status" value="1"/>
</dbReference>
<dbReference type="Gene3D" id="3.40.50.2300">
    <property type="match status" value="2"/>
</dbReference>
<keyword evidence="3" id="KW-1133">Transmembrane helix</keyword>
<proteinExistence type="predicted"/>
<evidence type="ECO:0000256" key="1">
    <source>
        <dbReference type="ARBA" id="ARBA00012528"/>
    </source>
</evidence>
<dbReference type="CDD" id="cd01949">
    <property type="entry name" value="GGDEF"/>
    <property type="match status" value="1"/>
</dbReference>
<dbReference type="Pfam" id="PF00990">
    <property type="entry name" value="GGDEF"/>
    <property type="match status" value="1"/>
</dbReference>
<gene>
    <name evidence="5" type="ORF">ABS311_01640</name>
</gene>
<dbReference type="NCBIfam" id="TIGR00254">
    <property type="entry name" value="GGDEF"/>
    <property type="match status" value="1"/>
</dbReference>
<comment type="caution">
    <text evidence="5">The sequence shown here is derived from an EMBL/GenBank/DDBJ whole genome shotgun (WGS) entry which is preliminary data.</text>
</comment>
<feature type="domain" description="GGDEF" evidence="4">
    <location>
        <begin position="434"/>
        <end position="563"/>
    </location>
</feature>
<dbReference type="PANTHER" id="PTHR45138">
    <property type="entry name" value="REGULATORY COMPONENTS OF SENSORY TRANSDUCTION SYSTEM"/>
    <property type="match status" value="1"/>
</dbReference>
<dbReference type="EMBL" id="JBELOE010000060">
    <property type="protein sequence ID" value="MER2490587.1"/>
    <property type="molecule type" value="Genomic_DNA"/>
</dbReference>
<organism evidence="5 6">
    <name type="scientific">Catenovulum sediminis</name>
    <dbReference type="NCBI Taxonomy" id="1740262"/>
    <lineage>
        <taxon>Bacteria</taxon>
        <taxon>Pseudomonadati</taxon>
        <taxon>Pseudomonadota</taxon>
        <taxon>Gammaproteobacteria</taxon>
        <taxon>Alteromonadales</taxon>
        <taxon>Alteromonadaceae</taxon>
        <taxon>Catenovulum</taxon>
    </lineage>
</organism>
<dbReference type="InterPro" id="IPR050469">
    <property type="entry name" value="Diguanylate_Cyclase"/>
</dbReference>
<dbReference type="SMART" id="SM00267">
    <property type="entry name" value="GGDEF"/>
    <property type="match status" value="1"/>
</dbReference>
<dbReference type="Proteomes" id="UP001467690">
    <property type="component" value="Unassembled WGS sequence"/>
</dbReference>
<keyword evidence="3" id="KW-0472">Membrane</keyword>
<dbReference type="PANTHER" id="PTHR45138:SF9">
    <property type="entry name" value="DIGUANYLATE CYCLASE DGCM-RELATED"/>
    <property type="match status" value="1"/>
</dbReference>
<evidence type="ECO:0000313" key="5">
    <source>
        <dbReference type="EMBL" id="MER2490587.1"/>
    </source>
</evidence>
<sequence>MIVSMLAIYSTSAATPEHARVLLLNSYHPQYLWTEALTQGVKSELANLIEAENLHIEYMDERRFVSDPTYHEKWRQLLLYKYQQFKPDIIISSDDAAFHFLANEVDELFPNTPIIFGGVNVFKPHIIENKTNFSGILEGMEIKGNVELIYQLQPQVKEIILLADKTELGIRMVEQARSEMPYDLGKQVLVRIWDDFSIAEFKSYASQTSTKTAFLMLAVHKDKNGAYFSFAKELKDFATISKAPIYGMWGAIMIGQGVIGGLMNNPFEHGKALANMAKRVLSGTPIANIPLEANSKFSPTFDYNQLQKFNIDLNRLPLNSEIYFKPESFYQSNKSLVHGTVLTACILIAIIFILFANIQRRRKAETSLLELNDSLEHKIKFRTQELSDKNNQLKAMMEEMKHLANTDSLTDLPNRRSGARRLRKFMTRYLPSQDNLTIAMLDIDYFKSINDKFGHNVGDNILKRTSICLQNTIRPTDFAYRWGGEEFLILFSNTPVKSAFSACTRIQQHLAEIKTPDDKPVTVSIGIAQQQVNDSFEYILKRADESLYYAKGNGRNRIEMLYTEINKHKEQSGYCA</sequence>
<evidence type="ECO:0000256" key="3">
    <source>
        <dbReference type="SAM" id="Phobius"/>
    </source>
</evidence>
<protein>
    <recommendedName>
        <fullName evidence="1">diguanylate cyclase</fullName>
        <ecNumber evidence="1">2.7.7.65</ecNumber>
    </recommendedName>
</protein>
<keyword evidence="3" id="KW-0812">Transmembrane</keyword>
<name>A0ABV1RCT9_9ALTE</name>
<feature type="transmembrane region" description="Helical" evidence="3">
    <location>
        <begin position="336"/>
        <end position="358"/>
    </location>
</feature>
<dbReference type="EC" id="2.7.7.65" evidence="1"/>
<dbReference type="InterPro" id="IPR043128">
    <property type="entry name" value="Rev_trsase/Diguanyl_cyclase"/>
</dbReference>
<dbReference type="PROSITE" id="PS50887">
    <property type="entry name" value="GGDEF"/>
    <property type="match status" value="1"/>
</dbReference>
<dbReference type="SUPFAM" id="SSF55073">
    <property type="entry name" value="Nucleotide cyclase"/>
    <property type="match status" value="1"/>
</dbReference>
<evidence type="ECO:0000313" key="6">
    <source>
        <dbReference type="Proteomes" id="UP001467690"/>
    </source>
</evidence>
<reference evidence="5 6" key="1">
    <citation type="submission" date="2024-06" db="EMBL/GenBank/DDBJ databases">
        <authorList>
            <person name="Chen R.Y."/>
        </authorList>
    </citation>
    <scope>NUCLEOTIDE SEQUENCE [LARGE SCALE GENOMIC DNA]</scope>
    <source>
        <strain evidence="5 6">D2</strain>
    </source>
</reference>
<dbReference type="InterPro" id="IPR029787">
    <property type="entry name" value="Nucleotide_cyclase"/>
</dbReference>
<keyword evidence="6" id="KW-1185">Reference proteome</keyword>
<evidence type="ECO:0000256" key="2">
    <source>
        <dbReference type="ARBA" id="ARBA00034247"/>
    </source>
</evidence>
<dbReference type="RefSeq" id="WP_350400371.1">
    <property type="nucleotide sequence ID" value="NZ_JBELOE010000060.1"/>
</dbReference>
<dbReference type="InterPro" id="IPR007487">
    <property type="entry name" value="ABC_transpt-TYRBP-like"/>
</dbReference>
<evidence type="ECO:0000259" key="4">
    <source>
        <dbReference type="PROSITE" id="PS50887"/>
    </source>
</evidence>
<accession>A0ABV1RCT9</accession>
<comment type="catalytic activity">
    <reaction evidence="2">
        <text>2 GTP = 3',3'-c-di-GMP + 2 diphosphate</text>
        <dbReference type="Rhea" id="RHEA:24898"/>
        <dbReference type="ChEBI" id="CHEBI:33019"/>
        <dbReference type="ChEBI" id="CHEBI:37565"/>
        <dbReference type="ChEBI" id="CHEBI:58805"/>
        <dbReference type="EC" id="2.7.7.65"/>
    </reaction>
</comment>
<dbReference type="InterPro" id="IPR000160">
    <property type="entry name" value="GGDEF_dom"/>
</dbReference>